<keyword evidence="1" id="KW-0812">Transmembrane</keyword>
<comment type="caution">
    <text evidence="2">The sequence shown here is derived from an EMBL/GenBank/DDBJ whole genome shotgun (WGS) entry which is preliminary data.</text>
</comment>
<dbReference type="Proteomes" id="UP000177967">
    <property type="component" value="Unassembled WGS sequence"/>
</dbReference>
<gene>
    <name evidence="2" type="ORF">A2782_00860</name>
</gene>
<evidence type="ECO:0000313" key="3">
    <source>
        <dbReference type="Proteomes" id="UP000177967"/>
    </source>
</evidence>
<organism evidence="2 3">
    <name type="scientific">Candidatus Blackburnbacteria bacterium RIFCSPHIGHO2_01_FULL_43_15b</name>
    <dbReference type="NCBI Taxonomy" id="1797513"/>
    <lineage>
        <taxon>Bacteria</taxon>
        <taxon>Candidatus Blackburniibacteriota</taxon>
    </lineage>
</organism>
<dbReference type="STRING" id="1797513.A2782_00860"/>
<evidence type="ECO:0000313" key="2">
    <source>
        <dbReference type="EMBL" id="OGY09022.1"/>
    </source>
</evidence>
<feature type="transmembrane region" description="Helical" evidence="1">
    <location>
        <begin position="98"/>
        <end position="125"/>
    </location>
</feature>
<protein>
    <submittedName>
        <fullName evidence="2">Uncharacterized protein</fullName>
    </submittedName>
</protein>
<name>A0A1G1V0W4_9BACT</name>
<dbReference type="AlphaFoldDB" id="A0A1G1V0W4"/>
<feature type="transmembrane region" description="Helical" evidence="1">
    <location>
        <begin position="12"/>
        <end position="36"/>
    </location>
</feature>
<reference evidence="2 3" key="1">
    <citation type="journal article" date="2016" name="Nat. Commun.">
        <title>Thousands of microbial genomes shed light on interconnected biogeochemical processes in an aquifer system.</title>
        <authorList>
            <person name="Anantharaman K."/>
            <person name="Brown C.T."/>
            <person name="Hug L.A."/>
            <person name="Sharon I."/>
            <person name="Castelle C.J."/>
            <person name="Probst A.J."/>
            <person name="Thomas B.C."/>
            <person name="Singh A."/>
            <person name="Wilkins M.J."/>
            <person name="Karaoz U."/>
            <person name="Brodie E.L."/>
            <person name="Williams K.H."/>
            <person name="Hubbard S.S."/>
            <person name="Banfield J.F."/>
        </authorList>
    </citation>
    <scope>NUCLEOTIDE SEQUENCE [LARGE SCALE GENOMIC DNA]</scope>
</reference>
<feature type="transmembrane region" description="Helical" evidence="1">
    <location>
        <begin position="69"/>
        <end position="91"/>
    </location>
</feature>
<accession>A0A1G1V0W4</accession>
<keyword evidence="1" id="KW-0472">Membrane</keyword>
<sequence length="139" mass="15832">MTVFSNTILLRYGVKTAVVSTIVLMFILNCALFYLLSLERELQSWINKQSKNIRTWQKNLQRFNVGESALILIVYTLSGPAMAGVPLLWVLGIKGKKAYFYITIGVTINSILWVGGVYHVFWILAYDAISSWTALKKFF</sequence>
<evidence type="ECO:0000256" key="1">
    <source>
        <dbReference type="SAM" id="Phobius"/>
    </source>
</evidence>
<keyword evidence="1" id="KW-1133">Transmembrane helix</keyword>
<dbReference type="EMBL" id="MHBW01000017">
    <property type="protein sequence ID" value="OGY09022.1"/>
    <property type="molecule type" value="Genomic_DNA"/>
</dbReference>
<proteinExistence type="predicted"/>